<dbReference type="Proteomes" id="UP000003082">
    <property type="component" value="Unassembled WGS sequence"/>
</dbReference>
<gene>
    <name evidence="1" type="ORF">CAMRE0001_1721</name>
</gene>
<organism evidence="1 2">
    <name type="scientific">Campylobacter rectus RM3267</name>
    <dbReference type="NCBI Taxonomy" id="553218"/>
    <lineage>
        <taxon>Bacteria</taxon>
        <taxon>Pseudomonadati</taxon>
        <taxon>Campylobacterota</taxon>
        <taxon>Epsilonproteobacteria</taxon>
        <taxon>Campylobacterales</taxon>
        <taxon>Campylobacteraceae</taxon>
        <taxon>Campylobacter</taxon>
    </lineage>
</organism>
<accession>B9CZD0</accession>
<evidence type="ECO:0000313" key="2">
    <source>
        <dbReference type="Proteomes" id="UP000003082"/>
    </source>
</evidence>
<keyword evidence="2" id="KW-1185">Reference proteome</keyword>
<sequence>MADAVISDPPLRLQNLSFVKRVINARVSLKPSNLPLLGA</sequence>
<proteinExistence type="predicted"/>
<dbReference type="EMBL" id="ACFU01000003">
    <property type="protein sequence ID" value="EEF14912.1"/>
    <property type="molecule type" value="Genomic_DNA"/>
</dbReference>
<dbReference type="AlphaFoldDB" id="B9CZD0"/>
<comment type="caution">
    <text evidence="1">The sequence shown here is derived from an EMBL/GenBank/DDBJ whole genome shotgun (WGS) entry which is preliminary data.</text>
</comment>
<evidence type="ECO:0000313" key="1">
    <source>
        <dbReference type="EMBL" id="EEF14912.1"/>
    </source>
</evidence>
<name>B9CZD0_CAMRE</name>
<reference evidence="1 2" key="1">
    <citation type="submission" date="2008-08" db="EMBL/GenBank/DDBJ databases">
        <authorList>
            <person name="Madupu R."/>
            <person name="Durkin A.S."/>
            <person name="Torralba M."/>
            <person name="Methe B."/>
            <person name="Sutton G.G."/>
            <person name="Strausberg R.L."/>
            <person name="Nelson K.E."/>
        </authorList>
    </citation>
    <scope>NUCLEOTIDE SEQUENCE [LARGE SCALE GENOMIC DNA]</scope>
    <source>
        <strain evidence="1 2">RM3267</strain>
    </source>
</reference>
<protein>
    <submittedName>
        <fullName evidence="1">Uncharacterized protein</fullName>
    </submittedName>
</protein>